<gene>
    <name evidence="4" type="ORF">P9A14_15430</name>
</gene>
<dbReference type="InterPro" id="IPR003137">
    <property type="entry name" value="PA_domain"/>
</dbReference>
<dbReference type="InterPro" id="IPR046450">
    <property type="entry name" value="PA_dom_sf"/>
</dbReference>
<evidence type="ECO:0000313" key="5">
    <source>
        <dbReference type="Proteomes" id="UP001213504"/>
    </source>
</evidence>
<dbReference type="SUPFAM" id="SSF52025">
    <property type="entry name" value="PA domain"/>
    <property type="match status" value="1"/>
</dbReference>
<feature type="compositionally biased region" description="Gly residues" evidence="1">
    <location>
        <begin position="384"/>
        <end position="393"/>
    </location>
</feature>
<accession>A0AAX3T3J6</accession>
<sequence>MIVRIRRRVGVPPSARGRRPVLASAGLALTLALAVGCSSEQPAEPERPSSAPVSTPSPEPPIDEVTPAALADAVTLDNVMAHVRALAQIADNNGGNRAAGTPGYDASLDYVAGLLRTAGFDVTTPPVEYERFDAGPVSLTADGLKVATRVVEYSAGTGDTPVTGAPVAVNGLGCASTDFPATTRGAIAVITRGTCTFADKARNAESAGAVGVVMVNNEPGPLTGATLGPDDRPGIPVLGIAGDDADRVRSARSVALAVEAKTTGITTRNLIAETRTGSGDDVVMAGAHLDSVAEGPGMNDNVSGSAAVLETALRLGSSPRVPHRVRFAFWGAEEDGLVGSTEYVRGLDPAARTAVALYLNFDMLASPNGGYFTYDGDDSERQGAGPGPDGSGGIERTFEKFYADRGIPLAPDDFDGRSDYGPFIAVGIPSGGVFTGAETKKDDAQAEMWGGRAGEPFDPDYHTARDTLDNLNTDLLAVNSAAVASAVATYALSTAGADGVPPPAERRRAEQG</sequence>
<protein>
    <submittedName>
        <fullName evidence="4">M28 family peptidase</fullName>
    </submittedName>
</protein>
<dbReference type="Gene3D" id="3.50.30.30">
    <property type="match status" value="1"/>
</dbReference>
<dbReference type="GO" id="GO:0008235">
    <property type="term" value="F:metalloexopeptidase activity"/>
    <property type="evidence" value="ECO:0007669"/>
    <property type="project" value="InterPro"/>
</dbReference>
<feature type="region of interest" description="Disordered" evidence="1">
    <location>
        <begin position="375"/>
        <end position="394"/>
    </location>
</feature>
<dbReference type="RefSeq" id="WP_165629864.1">
    <property type="nucleotide sequence ID" value="NZ_CP121270.1"/>
</dbReference>
<feature type="region of interest" description="Disordered" evidence="1">
    <location>
        <begin position="38"/>
        <end position="64"/>
    </location>
</feature>
<evidence type="ECO:0000259" key="2">
    <source>
        <dbReference type="Pfam" id="PF02225"/>
    </source>
</evidence>
<dbReference type="Pfam" id="PF04389">
    <property type="entry name" value="Peptidase_M28"/>
    <property type="match status" value="1"/>
</dbReference>
<feature type="domain" description="Peptidase M28" evidence="3">
    <location>
        <begin position="269"/>
        <end position="485"/>
    </location>
</feature>
<evidence type="ECO:0000313" key="4">
    <source>
        <dbReference type="EMBL" id="WFP23545.1"/>
    </source>
</evidence>
<dbReference type="InterPro" id="IPR007484">
    <property type="entry name" value="Peptidase_M28"/>
</dbReference>
<dbReference type="PANTHER" id="PTHR12147">
    <property type="entry name" value="METALLOPEPTIDASE M28 FAMILY MEMBER"/>
    <property type="match status" value="1"/>
</dbReference>
<dbReference type="SUPFAM" id="SSF53187">
    <property type="entry name" value="Zn-dependent exopeptidases"/>
    <property type="match status" value="1"/>
</dbReference>
<feature type="domain" description="PA" evidence="2">
    <location>
        <begin position="162"/>
        <end position="246"/>
    </location>
</feature>
<reference evidence="4" key="1">
    <citation type="submission" date="2023-04" db="EMBL/GenBank/DDBJ databases">
        <title>Complete genome sequence of a phthalic acid esters degrading bacterial strain.</title>
        <authorList>
            <person name="Weng L."/>
            <person name="Jia Y."/>
            <person name="Ren L."/>
        </authorList>
    </citation>
    <scope>NUCLEOTIDE SEQUENCE</scope>
    <source>
        <strain evidence="4">RL-LY01</strain>
    </source>
</reference>
<dbReference type="AlphaFoldDB" id="A0AAX3T3J6"/>
<evidence type="ECO:0000259" key="3">
    <source>
        <dbReference type="Pfam" id="PF04389"/>
    </source>
</evidence>
<dbReference type="PANTHER" id="PTHR12147:SF26">
    <property type="entry name" value="PEPTIDASE M28 DOMAIN-CONTAINING PROTEIN"/>
    <property type="match status" value="1"/>
</dbReference>
<organism evidence="4 5">
    <name type="scientific">Gordonia hongkongensis</name>
    <dbReference type="NCBI Taxonomy" id="1701090"/>
    <lineage>
        <taxon>Bacteria</taxon>
        <taxon>Bacillati</taxon>
        <taxon>Actinomycetota</taxon>
        <taxon>Actinomycetes</taxon>
        <taxon>Mycobacteriales</taxon>
        <taxon>Gordoniaceae</taxon>
        <taxon>Gordonia</taxon>
    </lineage>
</organism>
<dbReference type="EMBL" id="CP121270">
    <property type="protein sequence ID" value="WFP23545.1"/>
    <property type="molecule type" value="Genomic_DNA"/>
</dbReference>
<dbReference type="Pfam" id="PF02225">
    <property type="entry name" value="PA"/>
    <property type="match status" value="1"/>
</dbReference>
<dbReference type="InterPro" id="IPR045175">
    <property type="entry name" value="M28_fam"/>
</dbReference>
<evidence type="ECO:0000256" key="1">
    <source>
        <dbReference type="SAM" id="MobiDB-lite"/>
    </source>
</evidence>
<name>A0AAX3T3J6_9ACTN</name>
<dbReference type="Gene3D" id="3.40.630.10">
    <property type="entry name" value="Zn peptidases"/>
    <property type="match status" value="1"/>
</dbReference>
<dbReference type="GO" id="GO:0006508">
    <property type="term" value="P:proteolysis"/>
    <property type="evidence" value="ECO:0007669"/>
    <property type="project" value="InterPro"/>
</dbReference>
<dbReference type="Proteomes" id="UP001213504">
    <property type="component" value="Chromosome"/>
</dbReference>
<proteinExistence type="predicted"/>